<evidence type="ECO:0000313" key="2">
    <source>
        <dbReference type="EMBL" id="KAF9071319.1"/>
    </source>
</evidence>
<name>A0A9P5PXZ5_9AGAR</name>
<dbReference type="EMBL" id="JADNRY010000033">
    <property type="protein sequence ID" value="KAF9071319.1"/>
    <property type="molecule type" value="Genomic_DNA"/>
</dbReference>
<feature type="transmembrane region" description="Helical" evidence="1">
    <location>
        <begin position="89"/>
        <end position="113"/>
    </location>
</feature>
<organism evidence="2 3">
    <name type="scientific">Rhodocollybia butyracea</name>
    <dbReference type="NCBI Taxonomy" id="206335"/>
    <lineage>
        <taxon>Eukaryota</taxon>
        <taxon>Fungi</taxon>
        <taxon>Dikarya</taxon>
        <taxon>Basidiomycota</taxon>
        <taxon>Agaricomycotina</taxon>
        <taxon>Agaricomycetes</taxon>
        <taxon>Agaricomycetidae</taxon>
        <taxon>Agaricales</taxon>
        <taxon>Marasmiineae</taxon>
        <taxon>Omphalotaceae</taxon>
        <taxon>Rhodocollybia</taxon>
    </lineage>
</organism>
<feature type="transmembrane region" description="Helical" evidence="1">
    <location>
        <begin position="186"/>
        <end position="208"/>
    </location>
</feature>
<keyword evidence="1" id="KW-0472">Membrane</keyword>
<feature type="transmembrane region" description="Helical" evidence="1">
    <location>
        <begin position="146"/>
        <end position="165"/>
    </location>
</feature>
<keyword evidence="1" id="KW-0812">Transmembrane</keyword>
<dbReference type="AlphaFoldDB" id="A0A9P5PXZ5"/>
<evidence type="ECO:0000313" key="3">
    <source>
        <dbReference type="Proteomes" id="UP000772434"/>
    </source>
</evidence>
<protein>
    <submittedName>
        <fullName evidence="2">Uncharacterized protein</fullName>
    </submittedName>
</protein>
<gene>
    <name evidence="2" type="ORF">BDP27DRAFT_1322321</name>
</gene>
<feature type="transmembrane region" description="Helical" evidence="1">
    <location>
        <begin position="20"/>
        <end position="42"/>
    </location>
</feature>
<accession>A0A9P5PXZ5</accession>
<feature type="transmembrane region" description="Helical" evidence="1">
    <location>
        <begin position="120"/>
        <end position="140"/>
    </location>
</feature>
<keyword evidence="1" id="KW-1133">Transmembrane helix</keyword>
<comment type="caution">
    <text evidence="2">The sequence shown here is derived from an EMBL/GenBank/DDBJ whole genome shotgun (WGS) entry which is preliminary data.</text>
</comment>
<feature type="transmembrane region" description="Helical" evidence="1">
    <location>
        <begin position="54"/>
        <end position="77"/>
    </location>
</feature>
<evidence type="ECO:0000256" key="1">
    <source>
        <dbReference type="SAM" id="Phobius"/>
    </source>
</evidence>
<proteinExistence type="predicted"/>
<keyword evidence="3" id="KW-1185">Reference proteome</keyword>
<dbReference type="Proteomes" id="UP000772434">
    <property type="component" value="Unassembled WGS sequence"/>
</dbReference>
<sequence>MTPTEQEQNFANGFNCYVNVINTVCITIAGGFATLGILIAIWQLHQNLERTQTIQLLCCTFIWFCLMGEVILSPFVVFGQIRLNIEKEITLPLSVLSTVTVMAGDIVICWRAWVLLPQDIFWQVVLAIIMICHIASFIAILDPVTLATSLVVNMIATSLIGWKAWTYYRTMRELSTWRKSHVQKTLFFLIESGAIFLVIQLFSLIGLILPQQAGKSLETIFLFGDTSQGALYPIAVMILVHSNHSPIEETLYLTTQLSSFSVP</sequence>
<dbReference type="OrthoDB" id="2744793at2759"/>
<reference evidence="2" key="1">
    <citation type="submission" date="2020-11" db="EMBL/GenBank/DDBJ databases">
        <authorList>
            <consortium name="DOE Joint Genome Institute"/>
            <person name="Ahrendt S."/>
            <person name="Riley R."/>
            <person name="Andreopoulos W."/>
            <person name="Labutti K."/>
            <person name="Pangilinan J."/>
            <person name="Ruiz-Duenas F.J."/>
            <person name="Barrasa J.M."/>
            <person name="Sanchez-Garcia M."/>
            <person name="Camarero S."/>
            <person name="Miyauchi S."/>
            <person name="Serrano A."/>
            <person name="Linde D."/>
            <person name="Babiker R."/>
            <person name="Drula E."/>
            <person name="Ayuso-Fernandez I."/>
            <person name="Pacheco R."/>
            <person name="Padilla G."/>
            <person name="Ferreira P."/>
            <person name="Barriuso J."/>
            <person name="Kellner H."/>
            <person name="Castanera R."/>
            <person name="Alfaro M."/>
            <person name="Ramirez L."/>
            <person name="Pisabarro A.G."/>
            <person name="Kuo A."/>
            <person name="Tritt A."/>
            <person name="Lipzen A."/>
            <person name="He G."/>
            <person name="Yan M."/>
            <person name="Ng V."/>
            <person name="Cullen D."/>
            <person name="Martin F."/>
            <person name="Rosso M.-N."/>
            <person name="Henrissat B."/>
            <person name="Hibbett D."/>
            <person name="Martinez A.T."/>
            <person name="Grigoriev I.V."/>
        </authorList>
    </citation>
    <scope>NUCLEOTIDE SEQUENCE</scope>
    <source>
        <strain evidence="2">AH 40177</strain>
    </source>
</reference>